<organism evidence="2 3">
    <name type="scientific">Brassica napus</name>
    <name type="common">Rape</name>
    <dbReference type="NCBI Taxonomy" id="3708"/>
    <lineage>
        <taxon>Eukaryota</taxon>
        <taxon>Viridiplantae</taxon>
        <taxon>Streptophyta</taxon>
        <taxon>Embryophyta</taxon>
        <taxon>Tracheophyta</taxon>
        <taxon>Spermatophyta</taxon>
        <taxon>Magnoliopsida</taxon>
        <taxon>eudicotyledons</taxon>
        <taxon>Gunneridae</taxon>
        <taxon>Pentapetalae</taxon>
        <taxon>rosids</taxon>
        <taxon>malvids</taxon>
        <taxon>Brassicales</taxon>
        <taxon>Brassicaceae</taxon>
        <taxon>Brassiceae</taxon>
        <taxon>Brassica</taxon>
    </lineage>
</organism>
<evidence type="ECO:0000313" key="3">
    <source>
        <dbReference type="Proteomes" id="UP000824890"/>
    </source>
</evidence>
<dbReference type="InterPro" id="IPR044730">
    <property type="entry name" value="RNase_H-like_dom_plant"/>
</dbReference>
<dbReference type="CDD" id="cd06222">
    <property type="entry name" value="RNase_H_like"/>
    <property type="match status" value="1"/>
</dbReference>
<dbReference type="InterPro" id="IPR036397">
    <property type="entry name" value="RNaseH_sf"/>
</dbReference>
<protein>
    <recommendedName>
        <fullName evidence="1">RNase H type-1 domain-containing protein</fullName>
    </recommendedName>
</protein>
<dbReference type="InterPro" id="IPR002156">
    <property type="entry name" value="RNaseH_domain"/>
</dbReference>
<dbReference type="InterPro" id="IPR052929">
    <property type="entry name" value="RNase_H-like_EbsB-rel"/>
</dbReference>
<evidence type="ECO:0000259" key="1">
    <source>
        <dbReference type="Pfam" id="PF13456"/>
    </source>
</evidence>
<gene>
    <name evidence="2" type="ORF">HID58_049380</name>
</gene>
<accession>A0ABQ8B5L7</accession>
<dbReference type="PANTHER" id="PTHR47074:SF11">
    <property type="entry name" value="REVERSE TRANSCRIPTASE-LIKE PROTEIN"/>
    <property type="match status" value="1"/>
</dbReference>
<dbReference type="PANTHER" id="PTHR47074">
    <property type="entry name" value="BNAC02G40300D PROTEIN"/>
    <property type="match status" value="1"/>
</dbReference>
<dbReference type="Pfam" id="PF13456">
    <property type="entry name" value="RVT_3"/>
    <property type="match status" value="1"/>
</dbReference>
<evidence type="ECO:0000313" key="2">
    <source>
        <dbReference type="EMBL" id="KAH0899812.1"/>
    </source>
</evidence>
<dbReference type="Gene3D" id="3.30.420.10">
    <property type="entry name" value="Ribonuclease H-like superfamily/Ribonuclease H"/>
    <property type="match status" value="1"/>
</dbReference>
<keyword evidence="3" id="KW-1185">Reference proteome</keyword>
<dbReference type="EMBL" id="JAGKQM010000012">
    <property type="protein sequence ID" value="KAH0899812.1"/>
    <property type="molecule type" value="Genomic_DNA"/>
</dbReference>
<feature type="domain" description="RNase H type-1" evidence="1">
    <location>
        <begin position="62"/>
        <end position="136"/>
    </location>
</feature>
<sequence length="161" mass="17788">MEDEMVWLPERSKNYSTRTASRRILNLPPTGFSEAAYMASSSIREGKDNSGETSPDPDWSGGGFGCIFKDKNDKVLHQDSSNRSNVGSALVAEALAVKDGLKAARSWGLCNLIIQSDSKSLILAITTKEKILEVQRVFSSICFRLFLSIMYSAEIMPMQMP</sequence>
<name>A0ABQ8B5L7_BRANA</name>
<dbReference type="SUPFAM" id="SSF53098">
    <property type="entry name" value="Ribonuclease H-like"/>
    <property type="match status" value="1"/>
</dbReference>
<dbReference type="Proteomes" id="UP000824890">
    <property type="component" value="Unassembled WGS sequence"/>
</dbReference>
<reference evidence="2 3" key="1">
    <citation type="submission" date="2021-05" db="EMBL/GenBank/DDBJ databases">
        <title>Genome Assembly of Synthetic Allotetraploid Brassica napus Reveals Homoeologous Exchanges between Subgenomes.</title>
        <authorList>
            <person name="Davis J.T."/>
        </authorList>
    </citation>
    <scope>NUCLEOTIDE SEQUENCE [LARGE SCALE GENOMIC DNA]</scope>
    <source>
        <strain evidence="3">cv. Da-Ae</strain>
        <tissue evidence="2">Seedling</tissue>
    </source>
</reference>
<comment type="caution">
    <text evidence="2">The sequence shown here is derived from an EMBL/GenBank/DDBJ whole genome shotgun (WGS) entry which is preliminary data.</text>
</comment>
<dbReference type="InterPro" id="IPR012337">
    <property type="entry name" value="RNaseH-like_sf"/>
</dbReference>
<proteinExistence type="predicted"/>